<dbReference type="Gene3D" id="2.70.70.10">
    <property type="entry name" value="Glucose Permease (Domain IIA)"/>
    <property type="match status" value="1"/>
</dbReference>
<reference evidence="5" key="1">
    <citation type="journal article" date="2020" name="Microbiol. Resour. Announc.">
        <title>Complete Genome Sequence of Geobacillus sp. Strain E55-1, Isolated from Mine Geyser in Japan.</title>
        <authorList>
            <person name="Miyazaki K."/>
            <person name="Hase E."/>
            <person name="Tokito N."/>
        </authorList>
    </citation>
    <scope>NUCLEOTIDE SEQUENCE [LARGE SCALE GENOMIC DNA]</scope>
    <source>
        <strain evidence="5">E55-1</strain>
        <plasmid evidence="5">pGspE55-1</plasmid>
    </source>
</reference>
<geneLocation type="plasmid" evidence="4 5">
    <name>pGspE55-1</name>
</geneLocation>
<protein>
    <recommendedName>
        <fullName evidence="6">Peptidase M23</fullName>
    </recommendedName>
</protein>
<dbReference type="Proteomes" id="UP000501421">
    <property type="component" value="Plasmid pGspE55-1"/>
</dbReference>
<dbReference type="GO" id="GO:0004222">
    <property type="term" value="F:metalloendopeptidase activity"/>
    <property type="evidence" value="ECO:0007669"/>
    <property type="project" value="TreeGrafter"/>
</dbReference>
<keyword evidence="5" id="KW-1185">Reference proteome</keyword>
<keyword evidence="1" id="KW-0812">Transmembrane</keyword>
<dbReference type="AlphaFoldDB" id="A0A679FRX6"/>
<feature type="domain" description="Transglycosylase SLT" evidence="2">
    <location>
        <begin position="456"/>
        <end position="553"/>
    </location>
</feature>
<dbReference type="InterPro" id="IPR023346">
    <property type="entry name" value="Lysozyme-like_dom_sf"/>
</dbReference>
<keyword evidence="4" id="KW-0614">Plasmid</keyword>
<gene>
    <name evidence="4" type="ORF">GsuE55_37360</name>
</gene>
<dbReference type="PANTHER" id="PTHR21666:SF270">
    <property type="entry name" value="MUREIN HYDROLASE ACTIVATOR ENVC"/>
    <property type="match status" value="1"/>
</dbReference>
<dbReference type="SUPFAM" id="SSF51261">
    <property type="entry name" value="Duplicated hybrid motif"/>
    <property type="match status" value="1"/>
</dbReference>
<proteinExistence type="predicted"/>
<dbReference type="Pfam" id="PF01464">
    <property type="entry name" value="SLT"/>
    <property type="match status" value="1"/>
</dbReference>
<evidence type="ECO:0000313" key="5">
    <source>
        <dbReference type="Proteomes" id="UP000501421"/>
    </source>
</evidence>
<dbReference type="InterPro" id="IPR016047">
    <property type="entry name" value="M23ase_b-sheet_dom"/>
</dbReference>
<dbReference type="PANTHER" id="PTHR21666">
    <property type="entry name" value="PEPTIDASE-RELATED"/>
    <property type="match status" value="1"/>
</dbReference>
<keyword evidence="1" id="KW-1133">Transmembrane helix</keyword>
<feature type="transmembrane region" description="Helical" evidence="1">
    <location>
        <begin position="47"/>
        <end position="68"/>
    </location>
</feature>
<dbReference type="InterPro" id="IPR050570">
    <property type="entry name" value="Cell_wall_metabolism_enzyme"/>
</dbReference>
<dbReference type="EMBL" id="AP022558">
    <property type="protein sequence ID" value="BBW98903.1"/>
    <property type="molecule type" value="Genomic_DNA"/>
</dbReference>
<evidence type="ECO:0000313" key="4">
    <source>
        <dbReference type="EMBL" id="BBW98903.1"/>
    </source>
</evidence>
<dbReference type="Pfam" id="PF01551">
    <property type="entry name" value="Peptidase_M23"/>
    <property type="match status" value="1"/>
</dbReference>
<feature type="domain" description="M23ase beta-sheet core" evidence="3">
    <location>
        <begin position="763"/>
        <end position="857"/>
    </location>
</feature>
<dbReference type="InterPro" id="IPR011055">
    <property type="entry name" value="Dup_hybrid_motif"/>
</dbReference>
<sequence>MNWRGDQHDIEHPQESVNTFQKAIGNQIKKRVPRLLFRAIRATGKALLPYLLGGLTLLLVVVLAWFFLLEIRGAEGHYSLKKQHENSLKLNENGYFSAYDLSDENKAIQEFYKYFSLQKSFYQILTNDHSKLEQKGFLDYYQKERMFLLSDNLLFMLDELVYRGAYRYPEQFVQPVHYDPKTLKLLPLTDDKGRVTALSKKRTKDGTPIQNKDGSVAKEKGVQDYGLASVLAYRKDQKTVTVEGTIYAKDVWDDHCKCVKQVSVNEPFSYVMDGYPQEIWLMTKAITFTGEYEFFYKKEKRPMYELMDGTGEANSDRTRVAYGTYDEYRDEPIYGYVEKEVTDPKTGKKKKIKEREVVGYKKVFVKRHTLYQYRKGTVYETIPVEDTEKRKVPDPAQRERYLRDYLYNFQAWIPYSAMTKFDFEKRVGEIIHSEIDVGSAADDKKLKKSMQYLPIIEKYAKAYGVDPYLILAKMTQESGGDPNVEDGLMQITGDGARTVKAKNIQTGQYDTFTVYNEADRRNPDKAIRWGVMYFANKMARFEGDPLKALQSYNFDVMIIKELHPEAWNSMAWMNYREEARLYHGRKELGVETRSVSYSCAPELKKDESLRVYGDVCYIEHVLRYYIGDQFQSLTKHDKQNPKQEGNGGWLGQAIDKVASFLKVKTKTYSQQEKKTEFTHLMHKKEVDVLLRSVKTFDDQILFSQADYAEDLTFWEDGFSQGVTPSFRTEEEFWEVVGQHPYIPPVKMKNPPISSKFGMRWGRLHAGVDVAVPIGTPIYAVADGQVVKAVGDQGHSRESWGNYIKIRHEGDNYSLYGHLSEVLVKEGEQVKQGQLIGYSGNSGRSTGPHLHFEFYLGGPETSRRVDPYFIVVQPHLFP</sequence>
<keyword evidence="1" id="KW-0472">Membrane</keyword>
<organism evidence="4 5">
    <name type="scientific">Geobacillus subterraneus</name>
    <dbReference type="NCBI Taxonomy" id="129338"/>
    <lineage>
        <taxon>Bacteria</taxon>
        <taxon>Bacillati</taxon>
        <taxon>Bacillota</taxon>
        <taxon>Bacilli</taxon>
        <taxon>Bacillales</taxon>
        <taxon>Anoxybacillaceae</taxon>
        <taxon>Geobacillus</taxon>
    </lineage>
</organism>
<dbReference type="Gene3D" id="1.10.530.10">
    <property type="match status" value="1"/>
</dbReference>
<dbReference type="InterPro" id="IPR008258">
    <property type="entry name" value="Transglycosylase_SLT_dom_1"/>
</dbReference>
<evidence type="ECO:0000259" key="2">
    <source>
        <dbReference type="Pfam" id="PF01464"/>
    </source>
</evidence>
<evidence type="ECO:0008006" key="6">
    <source>
        <dbReference type="Google" id="ProtNLM"/>
    </source>
</evidence>
<evidence type="ECO:0000259" key="3">
    <source>
        <dbReference type="Pfam" id="PF01551"/>
    </source>
</evidence>
<dbReference type="RefSeq" id="WP_172418881.1">
    <property type="nucleotide sequence ID" value="NZ_AP022558.1"/>
</dbReference>
<accession>A0A679FRX6</accession>
<evidence type="ECO:0000256" key="1">
    <source>
        <dbReference type="SAM" id="Phobius"/>
    </source>
</evidence>
<name>A0A679FRX6_9BACL</name>
<dbReference type="CDD" id="cd12797">
    <property type="entry name" value="M23_peptidase"/>
    <property type="match status" value="1"/>
</dbReference>
<dbReference type="SUPFAM" id="SSF53955">
    <property type="entry name" value="Lysozyme-like"/>
    <property type="match status" value="1"/>
</dbReference>